<dbReference type="Pfam" id="PF08327">
    <property type="entry name" value="AHSA1"/>
    <property type="match status" value="1"/>
</dbReference>
<evidence type="ECO:0000313" key="3">
    <source>
        <dbReference type="EMBL" id="QUE51259.1"/>
    </source>
</evidence>
<dbReference type="RefSeq" id="WP_211631398.1">
    <property type="nucleotide sequence ID" value="NZ_CP073100.1"/>
</dbReference>
<dbReference type="InterPro" id="IPR013538">
    <property type="entry name" value="ASHA1/2-like_C"/>
</dbReference>
<name>A0A975G8E7_9BACT</name>
<organism evidence="3 4">
    <name type="scientific">Luteolibacter ambystomatis</name>
    <dbReference type="NCBI Taxonomy" id="2824561"/>
    <lineage>
        <taxon>Bacteria</taxon>
        <taxon>Pseudomonadati</taxon>
        <taxon>Verrucomicrobiota</taxon>
        <taxon>Verrucomicrobiia</taxon>
        <taxon>Verrucomicrobiales</taxon>
        <taxon>Verrucomicrobiaceae</taxon>
        <taxon>Luteolibacter</taxon>
    </lineage>
</organism>
<keyword evidence="4" id="KW-1185">Reference proteome</keyword>
<dbReference type="AlphaFoldDB" id="A0A975G8E7"/>
<dbReference type="SUPFAM" id="SSF55961">
    <property type="entry name" value="Bet v1-like"/>
    <property type="match status" value="1"/>
</dbReference>
<dbReference type="InterPro" id="IPR023393">
    <property type="entry name" value="START-like_dom_sf"/>
</dbReference>
<proteinExistence type="inferred from homology"/>
<evidence type="ECO:0000256" key="1">
    <source>
        <dbReference type="ARBA" id="ARBA00006817"/>
    </source>
</evidence>
<dbReference type="Gene3D" id="3.30.530.20">
    <property type="match status" value="1"/>
</dbReference>
<dbReference type="CDD" id="cd08899">
    <property type="entry name" value="SRPBCC_CalC_Aha1-like_6"/>
    <property type="match status" value="1"/>
</dbReference>
<evidence type="ECO:0000313" key="4">
    <source>
        <dbReference type="Proteomes" id="UP000676169"/>
    </source>
</evidence>
<evidence type="ECO:0000259" key="2">
    <source>
        <dbReference type="Pfam" id="PF08327"/>
    </source>
</evidence>
<accession>A0A975G8E7</accession>
<dbReference type="Proteomes" id="UP000676169">
    <property type="component" value="Chromosome"/>
</dbReference>
<sequence>MSAYGTIVEPGVVRFERLLPGPIERVWEFLTDSEKRGLWLASGPMELHAGGNLTWRFHHADLSSVPEETPEKYRDESGGCTHHMIAKVTRCEPPHVLAFTWPGDGTESEVTFELHERQEKVLLILTHRRLADRKEMQDVSGGWHSHLRVLADRLEGREPGPFWGPHMETEKAYERIYAES</sequence>
<dbReference type="KEGG" id="lamb:KBB96_20690"/>
<reference evidence="3" key="1">
    <citation type="submission" date="2021-04" db="EMBL/GenBank/DDBJ databases">
        <title>Luteolibacter sp. 32A isolated from the skin of an Anderson's salamander (Ambystoma andersonii).</title>
        <authorList>
            <person name="Spergser J."/>
            <person name="Busse H.-J."/>
        </authorList>
    </citation>
    <scope>NUCLEOTIDE SEQUENCE</scope>
    <source>
        <strain evidence="3">32A</strain>
    </source>
</reference>
<dbReference type="EMBL" id="CP073100">
    <property type="protein sequence ID" value="QUE51259.1"/>
    <property type="molecule type" value="Genomic_DNA"/>
</dbReference>
<gene>
    <name evidence="3" type="ORF">KBB96_20690</name>
</gene>
<feature type="domain" description="Activator of Hsp90 ATPase homologue 1/2-like C-terminal" evidence="2">
    <location>
        <begin position="22"/>
        <end position="155"/>
    </location>
</feature>
<comment type="similarity">
    <text evidence="1">Belongs to the AHA1 family.</text>
</comment>
<protein>
    <submittedName>
        <fullName evidence="3">SRPBCC family protein</fullName>
    </submittedName>
</protein>